<evidence type="ECO:0000313" key="8">
    <source>
        <dbReference type="Proteomes" id="UP000198122"/>
    </source>
</evidence>
<dbReference type="GO" id="GO:0016020">
    <property type="term" value="C:membrane"/>
    <property type="evidence" value="ECO:0007669"/>
    <property type="project" value="InterPro"/>
</dbReference>
<keyword evidence="5" id="KW-1133">Transmembrane helix</keyword>
<feature type="domain" description="Signal transduction histidine kinase subgroup 3 dimerisation and phosphoacceptor" evidence="6">
    <location>
        <begin position="188"/>
        <end position="255"/>
    </location>
</feature>
<feature type="transmembrane region" description="Helical" evidence="5">
    <location>
        <begin position="31"/>
        <end position="54"/>
    </location>
</feature>
<gene>
    <name evidence="7" type="ORF">SAMN05445756_1221</name>
</gene>
<reference evidence="7 8" key="1">
    <citation type="submission" date="2017-06" db="EMBL/GenBank/DDBJ databases">
        <authorList>
            <person name="Kim H.J."/>
            <person name="Triplett B.A."/>
        </authorList>
    </citation>
    <scope>NUCLEOTIDE SEQUENCE [LARGE SCALE GENOMIC DNA]</scope>
    <source>
        <strain evidence="7 8">DSM 22179</strain>
    </source>
</reference>
<protein>
    <submittedName>
        <fullName evidence="7">Two-component system, NarL family, sensor histidine kinase DesK</fullName>
    </submittedName>
</protein>
<keyword evidence="8" id="KW-1185">Reference proteome</keyword>
<accession>A0A212TG11</accession>
<dbReference type="Gene3D" id="1.20.5.1930">
    <property type="match status" value="1"/>
</dbReference>
<evidence type="ECO:0000256" key="5">
    <source>
        <dbReference type="SAM" id="Phobius"/>
    </source>
</evidence>
<organism evidence="7 8">
    <name type="scientific">Kytococcus aerolatus</name>
    <dbReference type="NCBI Taxonomy" id="592308"/>
    <lineage>
        <taxon>Bacteria</taxon>
        <taxon>Bacillati</taxon>
        <taxon>Actinomycetota</taxon>
        <taxon>Actinomycetes</taxon>
        <taxon>Micrococcales</taxon>
        <taxon>Kytococcaceae</taxon>
        <taxon>Kytococcus</taxon>
    </lineage>
</organism>
<proteinExistence type="predicted"/>
<dbReference type="OrthoDB" id="5241784at2"/>
<evidence type="ECO:0000256" key="2">
    <source>
        <dbReference type="ARBA" id="ARBA00022777"/>
    </source>
</evidence>
<feature type="transmembrane region" description="Helical" evidence="5">
    <location>
        <begin position="61"/>
        <end position="81"/>
    </location>
</feature>
<evidence type="ECO:0000256" key="1">
    <source>
        <dbReference type="ARBA" id="ARBA00022679"/>
    </source>
</evidence>
<dbReference type="GO" id="GO:0046983">
    <property type="term" value="F:protein dimerization activity"/>
    <property type="evidence" value="ECO:0007669"/>
    <property type="project" value="InterPro"/>
</dbReference>
<evidence type="ECO:0000256" key="4">
    <source>
        <dbReference type="SAM" id="MobiDB-lite"/>
    </source>
</evidence>
<keyword evidence="5" id="KW-0812">Transmembrane</keyword>
<dbReference type="Gene3D" id="3.30.565.10">
    <property type="entry name" value="Histidine kinase-like ATPase, C-terminal domain"/>
    <property type="match status" value="1"/>
</dbReference>
<feature type="region of interest" description="Disordered" evidence="4">
    <location>
        <begin position="1"/>
        <end position="24"/>
    </location>
</feature>
<dbReference type="EMBL" id="FYEZ01000001">
    <property type="protein sequence ID" value="SNC64962.1"/>
    <property type="molecule type" value="Genomic_DNA"/>
</dbReference>
<dbReference type="Proteomes" id="UP000198122">
    <property type="component" value="Unassembled WGS sequence"/>
</dbReference>
<dbReference type="SUPFAM" id="SSF55874">
    <property type="entry name" value="ATPase domain of HSP90 chaperone/DNA topoisomerase II/histidine kinase"/>
    <property type="match status" value="1"/>
</dbReference>
<keyword evidence="1" id="KW-0808">Transferase</keyword>
<dbReference type="PANTHER" id="PTHR24421">
    <property type="entry name" value="NITRATE/NITRITE SENSOR PROTEIN NARX-RELATED"/>
    <property type="match status" value="1"/>
</dbReference>
<dbReference type="InterPro" id="IPR050482">
    <property type="entry name" value="Sensor_HK_TwoCompSys"/>
</dbReference>
<dbReference type="PANTHER" id="PTHR24421:SF63">
    <property type="entry name" value="SENSOR HISTIDINE KINASE DESK"/>
    <property type="match status" value="1"/>
</dbReference>
<evidence type="ECO:0000313" key="7">
    <source>
        <dbReference type="EMBL" id="SNC64962.1"/>
    </source>
</evidence>
<dbReference type="RefSeq" id="WP_159461872.1">
    <property type="nucleotide sequence ID" value="NZ_FYEZ01000001.1"/>
</dbReference>
<keyword evidence="3" id="KW-0902">Two-component regulatory system</keyword>
<keyword evidence="2 7" id="KW-0418">Kinase</keyword>
<dbReference type="GO" id="GO:0000155">
    <property type="term" value="F:phosphorelay sensor kinase activity"/>
    <property type="evidence" value="ECO:0007669"/>
    <property type="project" value="InterPro"/>
</dbReference>
<dbReference type="InterPro" id="IPR036890">
    <property type="entry name" value="HATPase_C_sf"/>
</dbReference>
<evidence type="ECO:0000259" key="6">
    <source>
        <dbReference type="Pfam" id="PF07730"/>
    </source>
</evidence>
<dbReference type="Pfam" id="PF07730">
    <property type="entry name" value="HisKA_3"/>
    <property type="match status" value="1"/>
</dbReference>
<dbReference type="AlphaFoldDB" id="A0A212TG11"/>
<name>A0A212TG11_9MICO</name>
<feature type="compositionally biased region" description="Low complexity" evidence="4">
    <location>
        <begin position="1"/>
        <end position="17"/>
    </location>
</feature>
<keyword evidence="5" id="KW-0472">Membrane</keyword>
<evidence type="ECO:0000256" key="3">
    <source>
        <dbReference type="ARBA" id="ARBA00023012"/>
    </source>
</evidence>
<feature type="transmembrane region" description="Helical" evidence="5">
    <location>
        <begin position="87"/>
        <end position="115"/>
    </location>
</feature>
<sequence length="372" mass="38864">MSAPAPERSPAASSGPATHPAAPGPRRDDPYYRWSLVIAIVFMVFLAFPLLGAAQADAAPLARGVTVAAIIAFAALYLWGYSERRPWWVLAGMLALMVATVPVLGVGACGLLPYVATHAALELPRPAHYAATAAAALTPLVVALVEPPAALFALIAAPVGGGMLAVRQMIHRGVELGEVETALAITAERERVARDVHDVLGHSLTAIVLKADLAERLVGRDDDRARDEISQVAALARQALSEARSTVVGLRSTDLADEVERARDLASSGEVTLTVHGDPQDVPPRHRPVAAWILREAVTNVSRHARASRVDVILAPDRLVVCDDGQGLTGEPSGSGSDGIRERAAAAGGTVVWEDNAPGTRLMVTLPTGAAA</sequence>
<dbReference type="InterPro" id="IPR011712">
    <property type="entry name" value="Sig_transdc_His_kin_sub3_dim/P"/>
</dbReference>
<dbReference type="CDD" id="cd16917">
    <property type="entry name" value="HATPase_UhpB-NarQ-NarX-like"/>
    <property type="match status" value="1"/>
</dbReference>